<dbReference type="AlphaFoldDB" id="A0A6A4WZ98"/>
<keyword evidence="3" id="KW-1185">Reference proteome</keyword>
<proteinExistence type="predicted"/>
<dbReference type="Pfam" id="PF12422">
    <property type="entry name" value="Condensin2nSMC"/>
    <property type="match status" value="1"/>
</dbReference>
<evidence type="ECO:0000256" key="1">
    <source>
        <dbReference type="SAM" id="MobiDB-lite"/>
    </source>
</evidence>
<dbReference type="PANTHER" id="PTHR16199">
    <property type="entry name" value="CONDENSIN-2 COMPLEX SUBUNIT G2"/>
    <property type="match status" value="1"/>
</dbReference>
<dbReference type="SUPFAM" id="SSF48371">
    <property type="entry name" value="ARM repeat"/>
    <property type="match status" value="1"/>
</dbReference>
<dbReference type="GO" id="GO:0000796">
    <property type="term" value="C:condensin complex"/>
    <property type="evidence" value="ECO:0007669"/>
    <property type="project" value="TreeGrafter"/>
</dbReference>
<dbReference type="InterPro" id="IPR024741">
    <property type="entry name" value="Condensin2_G2"/>
</dbReference>
<evidence type="ECO:0000313" key="2">
    <source>
        <dbReference type="EMBL" id="KAF0312305.1"/>
    </source>
</evidence>
<sequence length="1203" mass="131393">MDCRRSRKDPFNLDEVLAELPRAQLDSLWESLLSWITTGLESLIPENDEDDADPEKAALVSAIVDTALSTVSALQSEAEDTAPVPVGLLQTASIVNTMLLSLDELPSLDGLCDRIARLSELWWSRRLPEADSLAPPVLSYLLQLVVAKDHKTTRPLVQRACSLQPCLWSGGLTGSGSGRLRQLLCGAAQCPQILAWDEGVRFVAGVLGMSALRTPAHAAIKAVLPSVTKVEAMKYGQAYYRAWRMAETADRESLEEHCIQDFMYHAVHASRAPGCRLARLLYQLLHHIHGQRRHRETAEMLVRLYQPILWRALTVPNETVQLNATFILLDVFPLEDPSETRVARDAELARQSRLLADLLQEASHLVRAAAAKGVCRALSQFWDIMPQDCLKQMMKVLLQDMAYDAASVEVRLQAVSGISVVLDNPFTHAYMKSALPFLADAFHDVQLSVRVAVCDLLLKVKQIKTLRLTRPLSTVTPDCLLCQNIRYFDVVPVKDLLARLAMDEPPVCRRIVQLMVNSFFPSGESDETLLSRCICLIQENREASRRFYHHSEKVLTLEDAVRLMIAIRQALTLHARKLQARQASAGETSRQRHMAAAGSDKENSMVGGSRPGKRRLHNVDDRSVLSDASQESASSSDDSALEPAAPPPPSSPLDKEEVVVGLVDVTAVLWTCRLTELAQRPDLLETLQQAWGRVLPLLFNQHRDAPAAGSLLYVASLLPHAVMTPLASHCLSALKELPEDASAERCAMLLDPLINWGRCDDVIELCAERLQAAFDGERSFVASQKNQRRSAGGVRFRDPRRGQPRPRLALRWLMHLFSPSLRRHVLTTKYGAPLRELLTWMSAAVPPAAEERLSSERPHADRDELVIELVRAMIVVSLALAAGGGPDSADPSNALRELLIWGRGVAKAPARWANAALLRSVSEALSEAAVNVSLTGCVAPELCEAGLQWLLLHLSASDASPERCLTVLFHSADLLEAVACRSDRADELRTLCREEIPPLTGAAIGQLLRLSSAERPPQPAQLTELSSHLKGVLAGWRLLGADGEGPQRDLAAVLMVAAQRRIASDKLQGSTSAPTPDLSPLVSSLLSPLWRDAAGAQLLAGAVEEFVNAGREKTGRGEEEMAEEGSNAEEDVEQELSKVVTAGYVLHALTAAAPSAVPHCRAAASAALAAAQRISETQLTGDDAAPQHLSAAKRLLEELNARG</sequence>
<dbReference type="InterPro" id="IPR016024">
    <property type="entry name" value="ARM-type_fold"/>
</dbReference>
<feature type="region of interest" description="Disordered" evidence="1">
    <location>
        <begin position="783"/>
        <end position="802"/>
    </location>
</feature>
<reference evidence="2 3" key="1">
    <citation type="submission" date="2019-07" db="EMBL/GenBank/DDBJ databases">
        <title>Draft genome assembly of a fouling barnacle, Amphibalanus amphitrite (Darwin, 1854): The first reference genome for Thecostraca.</title>
        <authorList>
            <person name="Kim W."/>
        </authorList>
    </citation>
    <scope>NUCLEOTIDE SEQUENCE [LARGE SCALE GENOMIC DNA]</scope>
    <source>
        <strain evidence="2">SNU_AA5</strain>
        <tissue evidence="2">Soma without cirri and trophi</tissue>
    </source>
</reference>
<feature type="compositionally biased region" description="Low complexity" evidence="1">
    <location>
        <begin position="625"/>
        <end position="643"/>
    </location>
</feature>
<evidence type="ECO:0000313" key="3">
    <source>
        <dbReference type="Proteomes" id="UP000440578"/>
    </source>
</evidence>
<dbReference type="OrthoDB" id="10062843at2759"/>
<name>A0A6A4WZ98_AMPAM</name>
<feature type="region of interest" description="Disordered" evidence="1">
    <location>
        <begin position="581"/>
        <end position="655"/>
    </location>
</feature>
<comment type="caution">
    <text evidence="2">The sequence shown here is derived from an EMBL/GenBank/DDBJ whole genome shotgun (WGS) entry which is preliminary data.</text>
</comment>
<dbReference type="Gene3D" id="1.25.10.10">
    <property type="entry name" value="Leucine-rich Repeat Variant"/>
    <property type="match status" value="1"/>
</dbReference>
<dbReference type="GO" id="GO:0000070">
    <property type="term" value="P:mitotic sister chromatid segregation"/>
    <property type="evidence" value="ECO:0007669"/>
    <property type="project" value="TreeGrafter"/>
</dbReference>
<dbReference type="Proteomes" id="UP000440578">
    <property type="component" value="Unassembled WGS sequence"/>
</dbReference>
<dbReference type="EMBL" id="VIIS01000178">
    <property type="protein sequence ID" value="KAF0312305.1"/>
    <property type="molecule type" value="Genomic_DNA"/>
</dbReference>
<dbReference type="GO" id="GO:0005634">
    <property type="term" value="C:nucleus"/>
    <property type="evidence" value="ECO:0007669"/>
    <property type="project" value="InterPro"/>
</dbReference>
<gene>
    <name evidence="2" type="primary">ncapg2</name>
    <name evidence="2" type="ORF">FJT64_016910</name>
</gene>
<accession>A0A6A4WZ98</accession>
<dbReference type="PANTHER" id="PTHR16199:SF4">
    <property type="entry name" value="CONDENSIN-2 COMPLEX SUBUNIT G2"/>
    <property type="match status" value="1"/>
</dbReference>
<organism evidence="2 3">
    <name type="scientific">Amphibalanus amphitrite</name>
    <name type="common">Striped barnacle</name>
    <name type="synonym">Balanus amphitrite</name>
    <dbReference type="NCBI Taxonomy" id="1232801"/>
    <lineage>
        <taxon>Eukaryota</taxon>
        <taxon>Metazoa</taxon>
        <taxon>Ecdysozoa</taxon>
        <taxon>Arthropoda</taxon>
        <taxon>Crustacea</taxon>
        <taxon>Multicrustacea</taxon>
        <taxon>Cirripedia</taxon>
        <taxon>Thoracica</taxon>
        <taxon>Thoracicalcarea</taxon>
        <taxon>Balanomorpha</taxon>
        <taxon>Balanoidea</taxon>
        <taxon>Balanidae</taxon>
        <taxon>Amphibalaninae</taxon>
        <taxon>Amphibalanus</taxon>
    </lineage>
</organism>
<protein>
    <submittedName>
        <fullName evidence="2">Condensin-2 complex subunit G2</fullName>
    </submittedName>
</protein>
<dbReference type="InterPro" id="IPR011989">
    <property type="entry name" value="ARM-like"/>
</dbReference>